<proteinExistence type="predicted"/>
<dbReference type="RefSeq" id="WP_281253309.1">
    <property type="nucleotide sequence ID" value="NZ_FUEZ01000004.1"/>
</dbReference>
<dbReference type="Proteomes" id="UP000240424">
    <property type="component" value="Unassembled WGS sequence"/>
</dbReference>
<protein>
    <submittedName>
        <fullName evidence="1">Mycobacterium numidiamassiliense ORFan</fullName>
    </submittedName>
</protein>
<evidence type="ECO:0000313" key="1">
    <source>
        <dbReference type="EMBL" id="SPM39934.1"/>
    </source>
</evidence>
<organism evidence="1 2">
    <name type="scientific">Mycobacterium numidiamassiliense</name>
    <dbReference type="NCBI Taxonomy" id="1841861"/>
    <lineage>
        <taxon>Bacteria</taxon>
        <taxon>Bacillati</taxon>
        <taxon>Actinomycetota</taxon>
        <taxon>Actinomycetes</taxon>
        <taxon>Mycobacteriales</taxon>
        <taxon>Mycobacteriaceae</taxon>
        <taxon>Mycobacterium</taxon>
    </lineage>
</organism>
<accession>A0A2U3P848</accession>
<dbReference type="AlphaFoldDB" id="A0A2U3P848"/>
<gene>
    <name evidence="1" type="ORF">MNAB215_2128</name>
</gene>
<dbReference type="EMBL" id="FUEZ01000004">
    <property type="protein sequence ID" value="SPM39934.1"/>
    <property type="molecule type" value="Genomic_DNA"/>
</dbReference>
<dbReference type="STRING" id="1841861.GCA_900157365_00445"/>
<name>A0A2U3P848_9MYCO</name>
<reference evidence="1 2" key="1">
    <citation type="submission" date="2017-01" db="EMBL/GenBank/DDBJ databases">
        <authorList>
            <consortium name="Urmite Genomes"/>
        </authorList>
    </citation>
    <scope>NUCLEOTIDE SEQUENCE [LARGE SCALE GENOMIC DNA]</scope>
    <source>
        <strain evidence="1 2">AB215</strain>
    </source>
</reference>
<evidence type="ECO:0000313" key="2">
    <source>
        <dbReference type="Proteomes" id="UP000240424"/>
    </source>
</evidence>
<keyword evidence="2" id="KW-1185">Reference proteome</keyword>
<sequence>MNVQNETVKATGRAATATVAPPVGTAASAAADPAANLTTF</sequence>